<feature type="region of interest" description="Disordered" evidence="3">
    <location>
        <begin position="1"/>
        <end position="20"/>
    </location>
</feature>
<feature type="compositionally biased region" description="Polar residues" evidence="3">
    <location>
        <begin position="1"/>
        <end position="14"/>
    </location>
</feature>
<dbReference type="PANTHER" id="PTHR37534">
    <property type="entry name" value="TRANSCRIPTIONAL ACTIVATOR PROTEIN UGA3"/>
    <property type="match status" value="1"/>
</dbReference>
<evidence type="ECO:0000256" key="1">
    <source>
        <dbReference type="ARBA" id="ARBA00004123"/>
    </source>
</evidence>
<dbReference type="InterPro" id="IPR021858">
    <property type="entry name" value="Fun_TF"/>
</dbReference>
<sequence length="420" mass="48205">MPGQETPITSLQQRLSDKSTVESQVRAQARLDYLTSHFENQVLQRFHMPSGRLQVTIDLNNEALRNSILAVASAHCCRTTPPNPNYMSSIEEQSREHALHSLREHLGSAKCVGGNTTLMINIFVANILLAILDGIIDTQRTHPRLGIVPYVRGGRTILIEWQILDQIFRNKEDLSLPTLSIFATMDLTYSLLGGQEPYFPSSIWEKFVGCQSWWGPLVAGHPFLQIMTILSQLAQLGHQAYNEYAAPSQERLSSIIAQLEQNHRALDWLRPSCFSGIVSPPLSSRSYGESWSDSQSWAIFCAAYHHTALIYIYRALYNYGITHEQVQQETHAGLEQICRLSSEDKHLDHLLFPILVIGAHCRKEEQQSAVLWALWRPRMCLQYSSIEVMQQFLQWTWGKPDHDLDWWGSFRSIWWRILFF</sequence>
<gene>
    <name evidence="4" type="ORF">Plec18167_006151</name>
</gene>
<evidence type="ECO:0000256" key="3">
    <source>
        <dbReference type="SAM" id="MobiDB-lite"/>
    </source>
</evidence>
<evidence type="ECO:0000256" key="2">
    <source>
        <dbReference type="ARBA" id="ARBA00023242"/>
    </source>
</evidence>
<reference evidence="4 5" key="1">
    <citation type="journal article" date="2024" name="IMA Fungus">
        <title>IMA Genome - F19 : A genome assembly and annotation guide to empower mycologists, including annotated draft genome sequences of Ceratocystis pirilliformis, Diaporthe australafricana, Fusarium ophioides, Paecilomyces lecythidis, and Sporothrix stenoceras.</title>
        <authorList>
            <person name="Aylward J."/>
            <person name="Wilson A.M."/>
            <person name="Visagie C.M."/>
            <person name="Spraker J."/>
            <person name="Barnes I."/>
            <person name="Buitendag C."/>
            <person name="Ceriani C."/>
            <person name="Del Mar Angel L."/>
            <person name="du Plessis D."/>
            <person name="Fuchs T."/>
            <person name="Gasser K."/>
            <person name="Kramer D."/>
            <person name="Li W."/>
            <person name="Munsamy K."/>
            <person name="Piso A."/>
            <person name="Price J.L."/>
            <person name="Sonnekus B."/>
            <person name="Thomas C."/>
            <person name="van der Nest A."/>
            <person name="van Dijk A."/>
            <person name="van Heerden A."/>
            <person name="van Vuuren N."/>
            <person name="Yilmaz N."/>
            <person name="Duong T.A."/>
            <person name="van der Merwe N.A."/>
            <person name="Wingfield M.J."/>
            <person name="Wingfield B.D."/>
        </authorList>
    </citation>
    <scope>NUCLEOTIDE SEQUENCE [LARGE SCALE GENOMIC DNA]</scope>
    <source>
        <strain evidence="4 5">CMW 18167</strain>
    </source>
</reference>
<evidence type="ECO:0000313" key="4">
    <source>
        <dbReference type="EMBL" id="KAL1873634.1"/>
    </source>
</evidence>
<comment type="caution">
    <text evidence="4">The sequence shown here is derived from an EMBL/GenBank/DDBJ whole genome shotgun (WGS) entry which is preliminary data.</text>
</comment>
<dbReference type="EMBL" id="JAVDPF010000021">
    <property type="protein sequence ID" value="KAL1873634.1"/>
    <property type="molecule type" value="Genomic_DNA"/>
</dbReference>
<evidence type="ECO:0008006" key="6">
    <source>
        <dbReference type="Google" id="ProtNLM"/>
    </source>
</evidence>
<proteinExistence type="predicted"/>
<keyword evidence="5" id="KW-1185">Reference proteome</keyword>
<evidence type="ECO:0000313" key="5">
    <source>
        <dbReference type="Proteomes" id="UP001583193"/>
    </source>
</evidence>
<name>A0ABR3XDD6_9EURO</name>
<dbReference type="PANTHER" id="PTHR37534:SF46">
    <property type="entry name" value="ZN(II)2CYS6 TRANSCRIPTION FACTOR (EUROFUNG)"/>
    <property type="match status" value="1"/>
</dbReference>
<comment type="subcellular location">
    <subcellularLocation>
        <location evidence="1">Nucleus</location>
    </subcellularLocation>
</comment>
<organism evidence="4 5">
    <name type="scientific">Paecilomyces lecythidis</name>
    <dbReference type="NCBI Taxonomy" id="3004212"/>
    <lineage>
        <taxon>Eukaryota</taxon>
        <taxon>Fungi</taxon>
        <taxon>Dikarya</taxon>
        <taxon>Ascomycota</taxon>
        <taxon>Pezizomycotina</taxon>
        <taxon>Eurotiomycetes</taxon>
        <taxon>Eurotiomycetidae</taxon>
        <taxon>Eurotiales</taxon>
        <taxon>Thermoascaceae</taxon>
        <taxon>Paecilomyces</taxon>
    </lineage>
</organism>
<accession>A0ABR3XDD6</accession>
<protein>
    <recommendedName>
        <fullName evidence="6">Fungal-specific transcription factor domain-containing protein</fullName>
    </recommendedName>
</protein>
<keyword evidence="2" id="KW-0539">Nucleus</keyword>
<dbReference type="Proteomes" id="UP001583193">
    <property type="component" value="Unassembled WGS sequence"/>
</dbReference>
<dbReference type="Pfam" id="PF11951">
    <property type="entry name" value="Fungal_trans_2"/>
    <property type="match status" value="1"/>
</dbReference>